<gene>
    <name evidence="1" type="ORF">GCK32_010192</name>
</gene>
<dbReference type="EMBL" id="WIXE01003604">
    <property type="protein sequence ID" value="KAK5983786.1"/>
    <property type="molecule type" value="Genomic_DNA"/>
</dbReference>
<proteinExistence type="predicted"/>
<reference evidence="1 2" key="1">
    <citation type="submission" date="2019-10" db="EMBL/GenBank/DDBJ databases">
        <title>Assembly and Annotation for the nematode Trichostrongylus colubriformis.</title>
        <authorList>
            <person name="Martin J."/>
        </authorList>
    </citation>
    <scope>NUCLEOTIDE SEQUENCE [LARGE SCALE GENOMIC DNA]</scope>
    <source>
        <strain evidence="1">G859</strain>
        <tissue evidence="1">Whole worm</tissue>
    </source>
</reference>
<accession>A0AAN8FQH5</accession>
<organism evidence="1 2">
    <name type="scientific">Trichostrongylus colubriformis</name>
    <name type="common">Black scour worm</name>
    <dbReference type="NCBI Taxonomy" id="6319"/>
    <lineage>
        <taxon>Eukaryota</taxon>
        <taxon>Metazoa</taxon>
        <taxon>Ecdysozoa</taxon>
        <taxon>Nematoda</taxon>
        <taxon>Chromadorea</taxon>
        <taxon>Rhabditida</taxon>
        <taxon>Rhabditina</taxon>
        <taxon>Rhabditomorpha</taxon>
        <taxon>Strongyloidea</taxon>
        <taxon>Trichostrongylidae</taxon>
        <taxon>Trichostrongylus</taxon>
    </lineage>
</organism>
<protein>
    <submittedName>
        <fullName evidence="1">Uncharacterized protein</fullName>
    </submittedName>
</protein>
<evidence type="ECO:0000313" key="1">
    <source>
        <dbReference type="EMBL" id="KAK5983786.1"/>
    </source>
</evidence>
<keyword evidence="2" id="KW-1185">Reference proteome</keyword>
<evidence type="ECO:0000313" key="2">
    <source>
        <dbReference type="Proteomes" id="UP001331761"/>
    </source>
</evidence>
<dbReference type="AlphaFoldDB" id="A0AAN8FQH5"/>
<sequence>MRRRKASQFKRWEGEFSKLFPSIFLMSVSVGSGGERHRYRENIVYRSLRRSSSQIVVNIKKKINEAEKSVRYRRALRPLNESRSPSPAPKMRIVAPAPIFGKKKTGVVAHLRGMATLLPTKKGLRRNCSPNAVRLAKQVARTRIREIQSPRRPLLNFPLHDRDGDLFSELKDLQRPH</sequence>
<comment type="caution">
    <text evidence="1">The sequence shown here is derived from an EMBL/GenBank/DDBJ whole genome shotgun (WGS) entry which is preliminary data.</text>
</comment>
<name>A0AAN8FQH5_TRICO</name>
<dbReference type="Proteomes" id="UP001331761">
    <property type="component" value="Unassembled WGS sequence"/>
</dbReference>